<dbReference type="PANTHER" id="PTHR34390">
    <property type="entry name" value="UPF0442 PROTEIN YJJB-RELATED"/>
    <property type="match status" value="1"/>
</dbReference>
<evidence type="ECO:0000256" key="3">
    <source>
        <dbReference type="ARBA" id="ARBA00022519"/>
    </source>
</evidence>
<dbReference type="InterPro" id="IPR024528">
    <property type="entry name" value="ThrE_2"/>
</dbReference>
<feature type="transmembrane region" description="Helical" evidence="8">
    <location>
        <begin position="108"/>
        <end position="130"/>
    </location>
</feature>
<feature type="domain" description="Threonine/serine exporter-like N-terminal" evidence="9">
    <location>
        <begin position="4"/>
        <end position="124"/>
    </location>
</feature>
<dbReference type="GO" id="GO:0015744">
    <property type="term" value="P:succinate transport"/>
    <property type="evidence" value="ECO:0007669"/>
    <property type="project" value="TreeGrafter"/>
</dbReference>
<gene>
    <name evidence="11" type="ORF">CTEST_10540</name>
</gene>
<evidence type="ECO:0000256" key="8">
    <source>
        <dbReference type="SAM" id="Phobius"/>
    </source>
</evidence>
<reference evidence="12" key="2">
    <citation type="submission" date="2015-05" db="EMBL/GenBank/DDBJ databases">
        <title>Complete genome sequence of Corynebacterium testudinoris DSM 44614, recovered from necrotic lesions in the mouth of a tortoise.</title>
        <authorList>
            <person name="Ruckert C."/>
            <person name="Albersmeier A."/>
            <person name="Winkler A."/>
            <person name="Tauch A."/>
        </authorList>
    </citation>
    <scope>NUCLEOTIDE SEQUENCE [LARGE SCALE GENOMIC DNA]</scope>
    <source>
        <strain evidence="12">DSM 44614</strain>
    </source>
</reference>
<dbReference type="STRING" id="136857.CTEST_10540"/>
<evidence type="ECO:0000256" key="2">
    <source>
        <dbReference type="ARBA" id="ARBA00022475"/>
    </source>
</evidence>
<feature type="transmembrane region" description="Helical" evidence="8">
    <location>
        <begin position="190"/>
        <end position="211"/>
    </location>
</feature>
<dbReference type="Pfam" id="PF06738">
    <property type="entry name" value="ThrE"/>
    <property type="match status" value="1"/>
</dbReference>
<dbReference type="InterPro" id="IPR010619">
    <property type="entry name" value="ThrE-like_N"/>
</dbReference>
<accession>A0A0G3H851</accession>
<evidence type="ECO:0000256" key="7">
    <source>
        <dbReference type="ARBA" id="ARBA00034125"/>
    </source>
</evidence>
<evidence type="ECO:0008006" key="13">
    <source>
        <dbReference type="Google" id="ProtNLM"/>
    </source>
</evidence>
<evidence type="ECO:0000313" key="12">
    <source>
        <dbReference type="Proteomes" id="UP000035540"/>
    </source>
</evidence>
<proteinExistence type="inferred from homology"/>
<dbReference type="EMBL" id="CP011545">
    <property type="protein sequence ID" value="AKK09529.1"/>
    <property type="molecule type" value="Genomic_DNA"/>
</dbReference>
<reference evidence="11 12" key="1">
    <citation type="journal article" date="2015" name="Genome Announc.">
        <title>Complete Genome Sequence of the Type Strain Corynebacterium testudinoris DSM 44614, Recovered from Necrotic Lesions in the Mouth of a Tortoise.</title>
        <authorList>
            <person name="Ruckert C."/>
            <person name="Kriete M."/>
            <person name="Jaenicke S."/>
            <person name="Winkler A."/>
            <person name="Tauch A."/>
        </authorList>
    </citation>
    <scope>NUCLEOTIDE SEQUENCE [LARGE SCALE GENOMIC DNA]</scope>
    <source>
        <strain evidence="11 12">DSM 44614</strain>
    </source>
</reference>
<name>A0A0G3H851_9CORY</name>
<keyword evidence="2" id="KW-1003">Cell membrane</keyword>
<keyword evidence="12" id="KW-1185">Reference proteome</keyword>
<keyword evidence="3" id="KW-0997">Cell inner membrane</keyword>
<dbReference type="GO" id="GO:0005886">
    <property type="term" value="C:plasma membrane"/>
    <property type="evidence" value="ECO:0007669"/>
    <property type="project" value="UniProtKB-SubCell"/>
</dbReference>
<evidence type="ECO:0000259" key="9">
    <source>
        <dbReference type="Pfam" id="PF06738"/>
    </source>
</evidence>
<dbReference type="PANTHER" id="PTHR34390:SF1">
    <property type="entry name" value="SUCCINATE TRANSPORTER SUBUNIT YJJB-RELATED"/>
    <property type="match status" value="1"/>
</dbReference>
<feature type="domain" description="Threonine/Serine exporter ThrE" evidence="10">
    <location>
        <begin position="146"/>
        <end position="278"/>
    </location>
</feature>
<sequence>MTGATALAIIFGSRQPLELAIIAVVAGIGGLVRRQLGRFHVSLVGQALGAALIAGITASAVHAGSTANLSLLVALCPAMVLVPGPHLLNGLLDLAGLHIGIGIGRLTYALTILAAICAGLILGLIATGGLPPSNAAVNEPTILVDTAAAAVAGASYSVYFGLRPRHLIWPVAIGAIAHVVRYVLLYQLDYNGAVAAFAACLVTGLLLTPVAHRMHLPFAGIGFASVVALVPGVLVFRATSGIVELANSPTTDLLLATSSDLSNALLTMLAMGAGLVIAHRLAGRWWVR</sequence>
<evidence type="ECO:0000256" key="6">
    <source>
        <dbReference type="ARBA" id="ARBA00023136"/>
    </source>
</evidence>
<feature type="transmembrane region" description="Helical" evidence="8">
    <location>
        <begin position="142"/>
        <end position="160"/>
    </location>
</feature>
<dbReference type="Proteomes" id="UP000035540">
    <property type="component" value="Chromosome"/>
</dbReference>
<evidence type="ECO:0000313" key="11">
    <source>
        <dbReference type="EMBL" id="AKK09529.1"/>
    </source>
</evidence>
<dbReference type="AlphaFoldDB" id="A0A0G3H851"/>
<dbReference type="Pfam" id="PF12821">
    <property type="entry name" value="ThrE_2"/>
    <property type="match status" value="1"/>
</dbReference>
<feature type="transmembrane region" description="Helical" evidence="8">
    <location>
        <begin position="69"/>
        <end position="88"/>
    </location>
</feature>
<comment type="subcellular location">
    <subcellularLocation>
        <location evidence="1">Cell membrane</location>
        <topology evidence="1">Multi-pass membrane protein</topology>
    </subcellularLocation>
</comment>
<feature type="transmembrane region" description="Helical" evidence="8">
    <location>
        <begin position="263"/>
        <end position="282"/>
    </location>
</feature>
<evidence type="ECO:0000256" key="5">
    <source>
        <dbReference type="ARBA" id="ARBA00022989"/>
    </source>
</evidence>
<evidence type="ECO:0000256" key="1">
    <source>
        <dbReference type="ARBA" id="ARBA00004651"/>
    </source>
</evidence>
<dbReference type="PATRIC" id="fig|136857.5.peg.2092"/>
<evidence type="ECO:0000259" key="10">
    <source>
        <dbReference type="Pfam" id="PF12821"/>
    </source>
</evidence>
<protein>
    <recommendedName>
        <fullName evidence="13">Threonine/Serine exporter ThrE domain-containing protein</fullName>
    </recommendedName>
</protein>
<feature type="transmembrane region" description="Helical" evidence="8">
    <location>
        <begin position="218"/>
        <end position="243"/>
    </location>
</feature>
<evidence type="ECO:0000256" key="4">
    <source>
        <dbReference type="ARBA" id="ARBA00022692"/>
    </source>
</evidence>
<dbReference type="GO" id="GO:0022857">
    <property type="term" value="F:transmembrane transporter activity"/>
    <property type="evidence" value="ECO:0007669"/>
    <property type="project" value="InterPro"/>
</dbReference>
<comment type="similarity">
    <text evidence="7">Belongs to the ThrE exporter (TC 2.A.79) family.</text>
</comment>
<keyword evidence="6 8" id="KW-0472">Membrane</keyword>
<organism evidence="11 12">
    <name type="scientific">Corynebacterium testudinoris</name>
    <dbReference type="NCBI Taxonomy" id="136857"/>
    <lineage>
        <taxon>Bacteria</taxon>
        <taxon>Bacillati</taxon>
        <taxon>Actinomycetota</taxon>
        <taxon>Actinomycetes</taxon>
        <taxon>Mycobacteriales</taxon>
        <taxon>Corynebacteriaceae</taxon>
        <taxon>Corynebacterium</taxon>
    </lineage>
</organism>
<keyword evidence="4 8" id="KW-0812">Transmembrane</keyword>
<feature type="transmembrane region" description="Helical" evidence="8">
    <location>
        <begin position="167"/>
        <end position="184"/>
    </location>
</feature>
<feature type="transmembrane region" description="Helical" evidence="8">
    <location>
        <begin position="43"/>
        <end position="63"/>
    </location>
</feature>
<dbReference type="KEGG" id="cted:CTEST_10540"/>
<dbReference type="InterPro" id="IPR050539">
    <property type="entry name" value="ThrE_Dicarb/AminoAcid_Exp"/>
</dbReference>
<dbReference type="OrthoDB" id="9124364at2"/>
<feature type="transmembrane region" description="Helical" evidence="8">
    <location>
        <begin position="6"/>
        <end position="31"/>
    </location>
</feature>
<keyword evidence="5 8" id="KW-1133">Transmembrane helix</keyword>